<proteinExistence type="predicted"/>
<organism evidence="3 4">
    <name type="scientific">Streptantibioticus ferralitis</name>
    <dbReference type="NCBI Taxonomy" id="236510"/>
    <lineage>
        <taxon>Bacteria</taxon>
        <taxon>Bacillati</taxon>
        <taxon>Actinomycetota</taxon>
        <taxon>Actinomycetes</taxon>
        <taxon>Kitasatosporales</taxon>
        <taxon>Streptomycetaceae</taxon>
        <taxon>Streptantibioticus</taxon>
    </lineage>
</organism>
<sequence length="153" mass="16289">MDEDAAWAQIVAGYGEEPQVPEGWPEPEDRSGSGATAPESPKNTGIPDIPRNFVIRAPRPGPRDYELSDDGDEGHFVPPEPPPLPPSDVTTKFAWIAVLGGPLLVLGFVLLQEPLPWWAMVLGIGGFLGGFATLVARMKNGDEDDDPHGGAVV</sequence>
<dbReference type="Proteomes" id="UP001220022">
    <property type="component" value="Unassembled WGS sequence"/>
</dbReference>
<evidence type="ECO:0000256" key="2">
    <source>
        <dbReference type="SAM" id="Phobius"/>
    </source>
</evidence>
<name>A0ABT5YZY4_9ACTN</name>
<accession>A0ABT5YZY4</accession>
<keyword evidence="2" id="KW-0472">Membrane</keyword>
<evidence type="ECO:0000313" key="3">
    <source>
        <dbReference type="EMBL" id="MDF2257105.1"/>
    </source>
</evidence>
<evidence type="ECO:0000256" key="1">
    <source>
        <dbReference type="SAM" id="MobiDB-lite"/>
    </source>
</evidence>
<protein>
    <submittedName>
        <fullName evidence="3">Uncharacterized protein</fullName>
    </submittedName>
</protein>
<feature type="transmembrane region" description="Helical" evidence="2">
    <location>
        <begin position="117"/>
        <end position="136"/>
    </location>
</feature>
<keyword evidence="4" id="KW-1185">Reference proteome</keyword>
<dbReference type="EMBL" id="JARHTQ010000008">
    <property type="protein sequence ID" value="MDF2257105.1"/>
    <property type="molecule type" value="Genomic_DNA"/>
</dbReference>
<gene>
    <name evidence="3" type="ORF">P2L57_15615</name>
</gene>
<keyword evidence="2" id="KW-1133">Transmembrane helix</keyword>
<comment type="caution">
    <text evidence="3">The sequence shown here is derived from an EMBL/GenBank/DDBJ whole genome shotgun (WGS) entry which is preliminary data.</text>
</comment>
<feature type="region of interest" description="Disordered" evidence="1">
    <location>
        <begin position="1"/>
        <end position="89"/>
    </location>
</feature>
<keyword evidence="2" id="KW-0812">Transmembrane</keyword>
<feature type="transmembrane region" description="Helical" evidence="2">
    <location>
        <begin position="93"/>
        <end position="111"/>
    </location>
</feature>
<evidence type="ECO:0000313" key="4">
    <source>
        <dbReference type="Proteomes" id="UP001220022"/>
    </source>
</evidence>
<reference evidence="3 4" key="1">
    <citation type="submission" date="2023-03" db="EMBL/GenBank/DDBJ databases">
        <title>Draft genome sequence of type strain Streptomyces ferralitis JCM 14344.</title>
        <authorList>
            <person name="Klaysubun C."/>
            <person name="Duangmal K."/>
        </authorList>
    </citation>
    <scope>NUCLEOTIDE SEQUENCE [LARGE SCALE GENOMIC DNA]</scope>
    <source>
        <strain evidence="3 4">JCM 14344</strain>
    </source>
</reference>